<dbReference type="EMBL" id="JBBHJY010000001">
    <property type="protein sequence ID" value="MEJ6008380.1"/>
    <property type="molecule type" value="Genomic_DNA"/>
</dbReference>
<keyword evidence="5" id="KW-1185">Reference proteome</keyword>
<dbReference type="PANTHER" id="PTHR11908:SF132">
    <property type="entry name" value="ALDEHYDE OXIDASE 1-RELATED"/>
    <property type="match status" value="1"/>
</dbReference>
<gene>
    <name evidence="4" type="ORF">WG900_00455</name>
</gene>
<keyword evidence="2" id="KW-0560">Oxidoreductase</keyword>
<dbReference type="InterPro" id="IPR008274">
    <property type="entry name" value="AldOxase/xan_DH_MoCoBD1"/>
</dbReference>
<proteinExistence type="predicted"/>
<evidence type="ECO:0000256" key="1">
    <source>
        <dbReference type="ARBA" id="ARBA00022505"/>
    </source>
</evidence>
<organism evidence="4 5">
    <name type="scientific">Novosphingobium aquae</name>
    <dbReference type="NCBI Taxonomy" id="3133435"/>
    <lineage>
        <taxon>Bacteria</taxon>
        <taxon>Pseudomonadati</taxon>
        <taxon>Pseudomonadota</taxon>
        <taxon>Alphaproteobacteria</taxon>
        <taxon>Sphingomonadales</taxon>
        <taxon>Sphingomonadaceae</taxon>
        <taxon>Novosphingobium</taxon>
    </lineage>
</organism>
<protein>
    <submittedName>
        <fullName evidence="4">Xanthine dehydrogenase family protein molybdopterin-binding subunit</fullName>
    </submittedName>
</protein>
<evidence type="ECO:0000313" key="5">
    <source>
        <dbReference type="Proteomes" id="UP001379235"/>
    </source>
</evidence>
<sequence length="752" mass="77941">MNAPENPKTFKVIGTRPVRPDGVDKVTGKAVYGPDFTTAGMIHGAILRSPHAHARIISIDTSKAEALPGVKAVVTSADFPGQESKVVAAGETSSNLQHIASTCMAQGKVLYIGHAVAAVAATTKAIAEAAAKLIVVDYEVLPHVIEVEEALADGAPILHEGMITKGIEPAPTKPSNASASFTLHDGDVDAALAASAVTATGKYRTAPVHQGYIEPHACVASWNADGQGQLWISSQGHFDLRNQTAAVLHMPIGDLRTYPLEIGGGFGGKTGIYLEPVAMLLSKKSGRPVRLTMSREEVFAGSGPAPGVVADIIIGASEDGTLTALKLEFWNQSGAYPGSTIHPGVMTALGAYRLPAFWARGWDVLSNFAGTKAYRAPGAPQIAFVVESCLDDLALKLGMDPIDLRLKNAVVPGDPGPVRLPHGKIGYVECLEAAKAHPHWSAPLGPNQGRGVAGAFWGNYGGQSTASVALASDGSVQVTTGSPDIGGSRASMAIMAAETLQVPYESVRVTIADTASIGYSMVTGGSRVTFATGKAVVVAAREVLATLVSRAASLMGVTEDQIVWRDGAAHGPGEQVLTIAAIAGKAGQFSGPISAEAAVNPLDYLPAFAVHICDTEVDAETGQVAVVRYTAVQDVGTAIHLDYVEGQLQGGAAQGIGWALNEAYLFDGQGRIENPGFLDYRMPVASDLPMIDTVLVEVPNPAHPYGVKGVGEAPIVPPLAAVANAVRDATGKRFTQLPLTPDRVYAGLKASA</sequence>
<keyword evidence="1" id="KW-0500">Molybdenum</keyword>
<dbReference type="Pfam" id="PF20256">
    <property type="entry name" value="MoCoBD_2"/>
    <property type="match status" value="1"/>
</dbReference>
<dbReference type="PANTHER" id="PTHR11908">
    <property type="entry name" value="XANTHINE DEHYDROGENASE"/>
    <property type="match status" value="1"/>
</dbReference>
<name>A0ABU8S3I1_9SPHN</name>
<dbReference type="InterPro" id="IPR036856">
    <property type="entry name" value="Ald_Oxase/Xan_DH_a/b_sf"/>
</dbReference>
<dbReference type="Pfam" id="PF02738">
    <property type="entry name" value="MoCoBD_1"/>
    <property type="match status" value="1"/>
</dbReference>
<dbReference type="Gene3D" id="3.30.365.10">
    <property type="entry name" value="Aldehyde oxidase/xanthine dehydrogenase, molybdopterin binding domain"/>
    <property type="match status" value="4"/>
</dbReference>
<dbReference type="InterPro" id="IPR046867">
    <property type="entry name" value="AldOxase/xan_DH_MoCoBD2"/>
</dbReference>
<dbReference type="Proteomes" id="UP001379235">
    <property type="component" value="Unassembled WGS sequence"/>
</dbReference>
<dbReference type="InterPro" id="IPR000674">
    <property type="entry name" value="Ald_Oxase/Xan_DH_a/b"/>
</dbReference>
<dbReference type="Gene3D" id="3.90.1170.50">
    <property type="entry name" value="Aldehyde oxidase/xanthine dehydrogenase, a/b hammerhead"/>
    <property type="match status" value="1"/>
</dbReference>
<dbReference type="SUPFAM" id="SSF56003">
    <property type="entry name" value="Molybdenum cofactor-binding domain"/>
    <property type="match status" value="1"/>
</dbReference>
<evidence type="ECO:0000256" key="2">
    <source>
        <dbReference type="ARBA" id="ARBA00023002"/>
    </source>
</evidence>
<evidence type="ECO:0000313" key="4">
    <source>
        <dbReference type="EMBL" id="MEJ6008380.1"/>
    </source>
</evidence>
<comment type="caution">
    <text evidence="4">The sequence shown here is derived from an EMBL/GenBank/DDBJ whole genome shotgun (WGS) entry which is preliminary data.</text>
</comment>
<dbReference type="InterPro" id="IPR037165">
    <property type="entry name" value="AldOxase/xan_DH_Mopterin-bd_sf"/>
</dbReference>
<dbReference type="SMART" id="SM01008">
    <property type="entry name" value="Ald_Xan_dh_C"/>
    <property type="match status" value="1"/>
</dbReference>
<dbReference type="InterPro" id="IPR016208">
    <property type="entry name" value="Ald_Oxase/xanthine_DH-like"/>
</dbReference>
<reference evidence="4 5" key="1">
    <citation type="submission" date="2024-03" db="EMBL/GenBank/DDBJ databases">
        <authorList>
            <person name="Jo J.-H."/>
        </authorList>
    </citation>
    <scope>NUCLEOTIDE SEQUENCE [LARGE SCALE GENOMIC DNA]</scope>
    <source>
        <strain evidence="4 5">AS3R-12</strain>
    </source>
</reference>
<evidence type="ECO:0000259" key="3">
    <source>
        <dbReference type="SMART" id="SM01008"/>
    </source>
</evidence>
<accession>A0ABU8S3I1</accession>
<feature type="domain" description="Aldehyde oxidase/xanthine dehydrogenase a/b hammerhead" evidence="3">
    <location>
        <begin position="27"/>
        <end position="142"/>
    </location>
</feature>
<dbReference type="RefSeq" id="WP_339963914.1">
    <property type="nucleotide sequence ID" value="NZ_JBBHJY010000001.1"/>
</dbReference>
<dbReference type="Pfam" id="PF01315">
    <property type="entry name" value="Ald_Xan_dh_C"/>
    <property type="match status" value="1"/>
</dbReference>
<dbReference type="SUPFAM" id="SSF54665">
    <property type="entry name" value="CO dehydrogenase molybdoprotein N-domain-like"/>
    <property type="match status" value="1"/>
</dbReference>